<dbReference type="GO" id="GO:0044773">
    <property type="term" value="P:mitotic DNA damage checkpoint signaling"/>
    <property type="evidence" value="ECO:0007669"/>
    <property type="project" value="TreeGrafter"/>
</dbReference>
<keyword evidence="2" id="KW-0479">Metal-binding</keyword>
<dbReference type="Proteomes" id="UP001255856">
    <property type="component" value="Unassembled WGS sequence"/>
</dbReference>
<evidence type="ECO:0000256" key="3">
    <source>
        <dbReference type="ARBA" id="ARBA00022771"/>
    </source>
</evidence>
<dbReference type="PANTHER" id="PTHR13278:SF0">
    <property type="entry name" value="ZINC FINGER PROTEIN 830"/>
    <property type="match status" value="1"/>
</dbReference>
<keyword evidence="4" id="KW-0862">Zinc</keyword>
<feature type="compositionally biased region" description="Basic and acidic residues" evidence="6">
    <location>
        <begin position="130"/>
        <end position="140"/>
    </location>
</feature>
<evidence type="ECO:0000313" key="8">
    <source>
        <dbReference type="Proteomes" id="UP001255856"/>
    </source>
</evidence>
<comment type="caution">
    <text evidence="7">The sequence shown here is derived from an EMBL/GenBank/DDBJ whole genome shotgun (WGS) entry which is preliminary data.</text>
</comment>
<accession>A0AAD9IEL1</accession>
<keyword evidence="8" id="KW-1185">Reference proteome</keyword>
<dbReference type="GO" id="GO:0033314">
    <property type="term" value="P:mitotic DNA replication checkpoint signaling"/>
    <property type="evidence" value="ECO:0007669"/>
    <property type="project" value="TreeGrafter"/>
</dbReference>
<gene>
    <name evidence="7" type="ORF">QBZ16_005122</name>
</gene>
<feature type="compositionally biased region" description="Polar residues" evidence="6">
    <location>
        <begin position="269"/>
        <end position="285"/>
    </location>
</feature>
<feature type="region of interest" description="Disordered" evidence="6">
    <location>
        <begin position="227"/>
        <end position="285"/>
    </location>
</feature>
<dbReference type="InterPro" id="IPR040050">
    <property type="entry name" value="ZNF830-like"/>
</dbReference>
<dbReference type="AlphaFoldDB" id="A0AAD9IEL1"/>
<keyword evidence="3" id="KW-0863">Zinc-finger</keyword>
<dbReference type="GO" id="GO:0008270">
    <property type="term" value="F:zinc ion binding"/>
    <property type="evidence" value="ECO:0007669"/>
    <property type="project" value="UniProtKB-KW"/>
</dbReference>
<name>A0AAD9IEL1_PROWI</name>
<evidence type="ECO:0000313" key="7">
    <source>
        <dbReference type="EMBL" id="KAK2076894.1"/>
    </source>
</evidence>
<proteinExistence type="predicted"/>
<feature type="compositionally biased region" description="Low complexity" evidence="6">
    <location>
        <begin position="153"/>
        <end position="163"/>
    </location>
</feature>
<feature type="compositionally biased region" description="Basic and acidic residues" evidence="6">
    <location>
        <begin position="7"/>
        <end position="20"/>
    </location>
</feature>
<evidence type="ECO:0000256" key="2">
    <source>
        <dbReference type="ARBA" id="ARBA00022723"/>
    </source>
</evidence>
<dbReference type="GO" id="GO:0033260">
    <property type="term" value="P:nuclear DNA replication"/>
    <property type="evidence" value="ECO:0007669"/>
    <property type="project" value="TreeGrafter"/>
</dbReference>
<dbReference type="GO" id="GO:0005681">
    <property type="term" value="C:spliceosomal complex"/>
    <property type="evidence" value="ECO:0007669"/>
    <property type="project" value="InterPro"/>
</dbReference>
<sequence length="285" mass="31081">MSGAQLRELRDRKRAQRDVAQEEADGARMPPPPPRPKPSAPAEFHPDSQMTQVQTPPHQATTEPSVNQQPETTLPREHSVTSEYHAPRPAAPAKGPEAEVGDSEAGAPGAAGASLPKGFFENAQAQSKALGEKPPSKEQMAEEYADFMRQVESESAAVATQQAAEDEDQAAERRERDAFEQLYVFLFVRLQRLEALKEAARQRAGRLQKDEALEAATAALYDASAPVSLGEALSRSEKRRKLSGKTTTQESRVTEEADASGSSDDEELSSPTLQNWRTKSSSNFK</sequence>
<keyword evidence="5" id="KW-0539">Nucleus</keyword>
<reference evidence="7" key="1">
    <citation type="submission" date="2021-01" db="EMBL/GenBank/DDBJ databases">
        <authorList>
            <person name="Eckstrom K.M.E."/>
        </authorList>
    </citation>
    <scope>NUCLEOTIDE SEQUENCE</scope>
    <source>
        <strain evidence="7">UVCC 0001</strain>
    </source>
</reference>
<comment type="subcellular location">
    <subcellularLocation>
        <location evidence="1">Nucleus</location>
    </subcellularLocation>
</comment>
<feature type="compositionally biased region" description="Pro residues" evidence="6">
    <location>
        <begin position="29"/>
        <end position="39"/>
    </location>
</feature>
<dbReference type="EMBL" id="JASFZW010000008">
    <property type="protein sequence ID" value="KAK2076894.1"/>
    <property type="molecule type" value="Genomic_DNA"/>
</dbReference>
<evidence type="ECO:0000256" key="6">
    <source>
        <dbReference type="SAM" id="MobiDB-lite"/>
    </source>
</evidence>
<organism evidence="7 8">
    <name type="scientific">Prototheca wickerhamii</name>
    <dbReference type="NCBI Taxonomy" id="3111"/>
    <lineage>
        <taxon>Eukaryota</taxon>
        <taxon>Viridiplantae</taxon>
        <taxon>Chlorophyta</taxon>
        <taxon>core chlorophytes</taxon>
        <taxon>Trebouxiophyceae</taxon>
        <taxon>Chlorellales</taxon>
        <taxon>Chlorellaceae</taxon>
        <taxon>Prototheca</taxon>
    </lineage>
</organism>
<dbReference type="PANTHER" id="PTHR13278">
    <property type="entry name" value="ZINC FINGER PROTEIN 830"/>
    <property type="match status" value="1"/>
</dbReference>
<evidence type="ECO:0000256" key="5">
    <source>
        <dbReference type="ARBA" id="ARBA00023242"/>
    </source>
</evidence>
<evidence type="ECO:0000256" key="1">
    <source>
        <dbReference type="ARBA" id="ARBA00004123"/>
    </source>
</evidence>
<feature type="compositionally biased region" description="Polar residues" evidence="6">
    <location>
        <begin position="48"/>
        <end position="72"/>
    </location>
</feature>
<protein>
    <submittedName>
        <fullName evidence="7">Uncharacterized protein</fullName>
    </submittedName>
</protein>
<feature type="region of interest" description="Disordered" evidence="6">
    <location>
        <begin position="1"/>
        <end position="174"/>
    </location>
</feature>
<evidence type="ECO:0000256" key="4">
    <source>
        <dbReference type="ARBA" id="ARBA00022833"/>
    </source>
</evidence>
<dbReference type="GO" id="GO:0003676">
    <property type="term" value="F:nucleic acid binding"/>
    <property type="evidence" value="ECO:0007669"/>
    <property type="project" value="InterPro"/>
</dbReference>